<accession>A0A420HQX3</accession>
<proteinExistence type="predicted"/>
<gene>
    <name evidence="1" type="ORF">OnM2_056054</name>
</gene>
<protein>
    <submittedName>
        <fullName evidence="1">Uncharacterized protein</fullName>
    </submittedName>
</protein>
<comment type="caution">
    <text evidence="1">The sequence shown here is derived from an EMBL/GenBank/DDBJ whole genome shotgun (WGS) entry which is preliminary data.</text>
</comment>
<evidence type="ECO:0000313" key="1">
    <source>
        <dbReference type="EMBL" id="RKF59818.1"/>
    </source>
</evidence>
<sequence>MEKRYLSMALVVRRWGIVVAWKCRQTVIARGGLQTNF</sequence>
<name>A0A420HQX3_9PEZI</name>
<evidence type="ECO:0000313" key="2">
    <source>
        <dbReference type="Proteomes" id="UP000286134"/>
    </source>
</evidence>
<keyword evidence="2" id="KW-1185">Reference proteome</keyword>
<dbReference type="AlphaFoldDB" id="A0A420HQX3"/>
<dbReference type="Proteomes" id="UP000286134">
    <property type="component" value="Unassembled WGS sequence"/>
</dbReference>
<dbReference type="EMBL" id="MCFK01005697">
    <property type="protein sequence ID" value="RKF59818.1"/>
    <property type="molecule type" value="Genomic_DNA"/>
</dbReference>
<organism evidence="1 2">
    <name type="scientific">Erysiphe neolycopersici</name>
    <dbReference type="NCBI Taxonomy" id="212602"/>
    <lineage>
        <taxon>Eukaryota</taxon>
        <taxon>Fungi</taxon>
        <taxon>Dikarya</taxon>
        <taxon>Ascomycota</taxon>
        <taxon>Pezizomycotina</taxon>
        <taxon>Leotiomycetes</taxon>
        <taxon>Erysiphales</taxon>
        <taxon>Erysiphaceae</taxon>
        <taxon>Erysiphe</taxon>
    </lineage>
</organism>
<reference evidence="1 2" key="1">
    <citation type="journal article" date="2018" name="BMC Genomics">
        <title>Comparative genome analyses reveal sequence features reflecting distinct modes of host-adaptation between dicot and monocot powdery mildew.</title>
        <authorList>
            <person name="Wu Y."/>
            <person name="Ma X."/>
            <person name="Pan Z."/>
            <person name="Kale S.D."/>
            <person name="Song Y."/>
            <person name="King H."/>
            <person name="Zhang Q."/>
            <person name="Presley C."/>
            <person name="Deng X."/>
            <person name="Wei C.I."/>
            <person name="Xiao S."/>
        </authorList>
    </citation>
    <scope>NUCLEOTIDE SEQUENCE [LARGE SCALE GENOMIC DNA]</scope>
    <source>
        <strain evidence="1">UMSG2</strain>
    </source>
</reference>